<dbReference type="Gene3D" id="3.90.1170.50">
    <property type="entry name" value="Aldehyde oxidase/xanthine dehydrogenase, a/b hammerhead"/>
    <property type="match status" value="1"/>
</dbReference>
<dbReference type="PANTHER" id="PTHR11908">
    <property type="entry name" value="XANTHINE DEHYDROGENASE"/>
    <property type="match status" value="1"/>
</dbReference>
<evidence type="ECO:0000256" key="1">
    <source>
        <dbReference type="ARBA" id="ARBA00001974"/>
    </source>
</evidence>
<evidence type="ECO:0000256" key="5">
    <source>
        <dbReference type="ARBA" id="ARBA00022505"/>
    </source>
</evidence>
<evidence type="ECO:0000256" key="9">
    <source>
        <dbReference type="ARBA" id="ARBA00022827"/>
    </source>
</evidence>
<feature type="binding site" evidence="18">
    <location>
        <position position="111"/>
    </location>
    <ligand>
        <name>[2Fe-2S] cluster</name>
        <dbReference type="ChEBI" id="CHEBI:190135"/>
        <label>2</label>
    </ligand>
</feature>
<dbReference type="InterPro" id="IPR002346">
    <property type="entry name" value="Mopterin_DH_FAD-bd"/>
</dbReference>
<evidence type="ECO:0000256" key="18">
    <source>
        <dbReference type="PIRSR" id="PIRSR000127-3"/>
    </source>
</evidence>
<dbReference type="SUPFAM" id="SSF56003">
    <property type="entry name" value="Molybdenum cofactor-binding domain"/>
    <property type="match status" value="1"/>
</dbReference>
<dbReference type="FunFam" id="3.30.390.50:FF:000003">
    <property type="entry name" value="Aldehyde oxidase1"/>
    <property type="match status" value="1"/>
</dbReference>
<dbReference type="InterPro" id="IPR036884">
    <property type="entry name" value="2Fe-2S-bd_dom_sf"/>
</dbReference>
<feature type="binding site" evidence="18">
    <location>
        <position position="749"/>
    </location>
    <ligand>
        <name>Mo-molybdopterin</name>
        <dbReference type="ChEBI" id="CHEBI:71302"/>
    </ligand>
    <ligandPart>
        <name>Mo</name>
        <dbReference type="ChEBI" id="CHEBI:28685"/>
    </ligandPart>
</feature>
<feature type="binding site" evidence="18">
    <location>
        <position position="147"/>
    </location>
    <ligand>
        <name>[2Fe-2S] cluster</name>
        <dbReference type="ChEBI" id="CHEBI:190135"/>
        <label>2</label>
    </ligand>
</feature>
<dbReference type="Gene3D" id="3.10.20.30">
    <property type="match status" value="1"/>
</dbReference>
<dbReference type="InterPro" id="IPR000674">
    <property type="entry name" value="Ald_Oxase/Xan_DH_a/b"/>
</dbReference>
<comment type="subunit">
    <text evidence="4">Homodimer.</text>
</comment>
<organism evidence="20">
    <name type="scientific">Ostrinia furnacalis</name>
    <name type="common">Asian corn borer</name>
    <dbReference type="NCBI Taxonomy" id="93504"/>
    <lineage>
        <taxon>Eukaryota</taxon>
        <taxon>Metazoa</taxon>
        <taxon>Ecdysozoa</taxon>
        <taxon>Arthropoda</taxon>
        <taxon>Hexapoda</taxon>
        <taxon>Insecta</taxon>
        <taxon>Pterygota</taxon>
        <taxon>Neoptera</taxon>
        <taxon>Endopterygota</taxon>
        <taxon>Lepidoptera</taxon>
        <taxon>Glossata</taxon>
        <taxon>Ditrysia</taxon>
        <taxon>Pyraloidea</taxon>
        <taxon>Crambidae</taxon>
        <taxon>Pyraustinae</taxon>
        <taxon>Ostrinia</taxon>
    </lineage>
</organism>
<comment type="subcellular location">
    <subcellularLocation>
        <location evidence="2">Peroxisome</location>
    </subcellularLocation>
</comment>
<dbReference type="SUPFAM" id="SSF47741">
    <property type="entry name" value="CO dehydrogenase ISP C-domain like"/>
    <property type="match status" value="1"/>
</dbReference>
<comment type="cofactor">
    <cofactor evidence="1 17">
        <name>FAD</name>
        <dbReference type="ChEBI" id="CHEBI:57692"/>
    </cofactor>
</comment>
<reference evidence="20" key="1">
    <citation type="journal article" date="2015" name="PLoS ONE">
        <title>Identification of Candidate Odorant Receptors in Asian Corn Borer Ostrinia furnacalis.</title>
        <authorList>
            <person name="Yang B."/>
            <person name="Ozaki K."/>
            <person name="Ishikawa Y."/>
            <person name="Matsuo T."/>
        </authorList>
    </citation>
    <scope>NUCLEOTIDE SEQUENCE</scope>
    <source>
        <tissue evidence="20">Antenna</tissue>
    </source>
</reference>
<keyword evidence="13" id="KW-0520">NAD</keyword>
<feature type="binding site" evidence="18">
    <location>
        <position position="49"/>
    </location>
    <ligand>
        <name>[2Fe-2S] cluster</name>
        <dbReference type="ChEBI" id="CHEBI:190135"/>
        <label>1</label>
    </ligand>
</feature>
<evidence type="ECO:0000256" key="17">
    <source>
        <dbReference type="PIRSR" id="PIRSR000127-2"/>
    </source>
</evidence>
<keyword evidence="14" id="KW-0576">Peroxisome</keyword>
<keyword evidence="9 17" id="KW-0274">FAD</keyword>
<evidence type="ECO:0000256" key="8">
    <source>
        <dbReference type="ARBA" id="ARBA00022723"/>
    </source>
</evidence>
<evidence type="ECO:0000256" key="3">
    <source>
        <dbReference type="ARBA" id="ARBA00006849"/>
    </source>
</evidence>
<feature type="binding site" evidence="18">
    <location>
        <position position="892"/>
    </location>
    <ligand>
        <name>Mo-molybdopterin</name>
        <dbReference type="ChEBI" id="CHEBI:71302"/>
    </ligand>
    <ligandPart>
        <name>Mo</name>
        <dbReference type="ChEBI" id="CHEBI:28685"/>
    </ligandPart>
</feature>
<dbReference type="InterPro" id="IPR005107">
    <property type="entry name" value="CO_DH_flav_C"/>
</dbReference>
<evidence type="ECO:0000256" key="16">
    <source>
        <dbReference type="PIRSR" id="PIRSR000127-1"/>
    </source>
</evidence>
<keyword evidence="7 18" id="KW-0001">2Fe-2S</keyword>
<keyword evidence="11 18" id="KW-0408">Iron</keyword>
<dbReference type="SMART" id="SM01092">
    <property type="entry name" value="CO_deh_flav_C"/>
    <property type="match status" value="1"/>
</dbReference>
<dbReference type="Gene3D" id="3.30.365.10">
    <property type="entry name" value="Aldehyde oxidase/xanthine dehydrogenase, molybdopterin binding domain"/>
    <property type="match status" value="4"/>
</dbReference>
<protein>
    <submittedName>
        <fullName evidence="20">Aldehyde oxidase</fullName>
    </submittedName>
</protein>
<dbReference type="Pfam" id="PF02738">
    <property type="entry name" value="MoCoBD_1"/>
    <property type="match status" value="1"/>
</dbReference>
<dbReference type="InterPro" id="IPR036318">
    <property type="entry name" value="FAD-bd_PCMH-like_sf"/>
</dbReference>
<dbReference type="GO" id="GO:0016491">
    <property type="term" value="F:oxidoreductase activity"/>
    <property type="evidence" value="ECO:0007669"/>
    <property type="project" value="UniProtKB-KW"/>
</dbReference>
<comment type="similarity">
    <text evidence="3">Belongs to the xanthine dehydrogenase family.</text>
</comment>
<dbReference type="FunFam" id="3.30.365.10:FF:000002">
    <property type="entry name" value="Xanthine dehydrogenase oxidase"/>
    <property type="match status" value="1"/>
</dbReference>
<dbReference type="SUPFAM" id="SSF54292">
    <property type="entry name" value="2Fe-2S ferredoxin-like"/>
    <property type="match status" value="1"/>
</dbReference>
<accession>A0A0F7QEA1</accession>
<dbReference type="Pfam" id="PF01799">
    <property type="entry name" value="Fer2_2"/>
    <property type="match status" value="1"/>
</dbReference>
<dbReference type="SMART" id="SM01008">
    <property type="entry name" value="Ald_Xan_dh_C"/>
    <property type="match status" value="1"/>
</dbReference>
<proteinExistence type="evidence at transcript level"/>
<evidence type="ECO:0000313" key="20">
    <source>
        <dbReference type="EMBL" id="BAR64766.1"/>
    </source>
</evidence>
<dbReference type="FunFam" id="3.10.20.30:FF:000012">
    <property type="entry name" value="Xanthine dehydrogenase/oxidase"/>
    <property type="match status" value="1"/>
</dbReference>
<evidence type="ECO:0000256" key="2">
    <source>
        <dbReference type="ARBA" id="ARBA00004275"/>
    </source>
</evidence>
<dbReference type="InterPro" id="IPR002888">
    <property type="entry name" value="2Fe-2S-bd"/>
</dbReference>
<dbReference type="Pfam" id="PF03450">
    <property type="entry name" value="CO_deh_flav_C"/>
    <property type="match status" value="1"/>
</dbReference>
<comment type="cofactor">
    <cofactor evidence="18">
        <name>Mo-molybdopterin</name>
        <dbReference type="ChEBI" id="CHEBI:71302"/>
    </cofactor>
    <text evidence="18">Binds 1 Mo-molybdopterin (Mo-MPT) cofactor per subunit.</text>
</comment>
<dbReference type="FunFam" id="3.30.365.10:FF:000001">
    <property type="entry name" value="Xanthine dehydrogenase oxidase"/>
    <property type="match status" value="1"/>
</dbReference>
<feature type="binding site" evidence="18">
    <location>
        <position position="71"/>
    </location>
    <ligand>
        <name>[2Fe-2S] cluster</name>
        <dbReference type="ChEBI" id="CHEBI:190135"/>
        <label>1</label>
    </ligand>
</feature>
<evidence type="ECO:0000256" key="4">
    <source>
        <dbReference type="ARBA" id="ARBA00011738"/>
    </source>
</evidence>
<dbReference type="PIRSF" id="PIRSF000127">
    <property type="entry name" value="Xanthine_DH"/>
    <property type="match status" value="1"/>
</dbReference>
<evidence type="ECO:0000256" key="12">
    <source>
        <dbReference type="ARBA" id="ARBA00023014"/>
    </source>
</evidence>
<dbReference type="InterPro" id="IPR008274">
    <property type="entry name" value="AldOxase/xan_DH_MoCoBD1"/>
</dbReference>
<dbReference type="GO" id="GO:0005506">
    <property type="term" value="F:iron ion binding"/>
    <property type="evidence" value="ECO:0007669"/>
    <property type="project" value="InterPro"/>
</dbReference>
<dbReference type="Pfam" id="PF20256">
    <property type="entry name" value="MoCoBD_2"/>
    <property type="match status" value="1"/>
</dbReference>
<dbReference type="EMBL" id="LC017752">
    <property type="protein sequence ID" value="BAR64766.1"/>
    <property type="molecule type" value="mRNA"/>
</dbReference>
<comment type="cofactor">
    <cofactor evidence="15">
        <name>[2Fe-2S] cluster</name>
        <dbReference type="ChEBI" id="CHEBI:190135"/>
    </cofactor>
</comment>
<dbReference type="PROSITE" id="PS00197">
    <property type="entry name" value="2FE2S_FER_1"/>
    <property type="match status" value="1"/>
</dbReference>
<evidence type="ECO:0000256" key="14">
    <source>
        <dbReference type="ARBA" id="ARBA00023140"/>
    </source>
</evidence>
<evidence type="ECO:0000256" key="11">
    <source>
        <dbReference type="ARBA" id="ARBA00023004"/>
    </source>
</evidence>
<dbReference type="InterPro" id="IPR036856">
    <property type="entry name" value="Ald_Oxase/Xan_DH_a/b_sf"/>
</dbReference>
<dbReference type="SUPFAM" id="SSF54665">
    <property type="entry name" value="CO dehydrogenase molybdoprotein N-domain-like"/>
    <property type="match status" value="1"/>
</dbReference>
<dbReference type="PANTHER" id="PTHR11908:SF132">
    <property type="entry name" value="ALDEHYDE OXIDASE 1-RELATED"/>
    <property type="match status" value="1"/>
</dbReference>
<name>A0A0F7QEA1_OSTFU</name>
<feature type="binding site" evidence="17">
    <location>
        <position position="408"/>
    </location>
    <ligand>
        <name>FAD</name>
        <dbReference type="ChEBI" id="CHEBI:57692"/>
    </ligand>
</feature>
<dbReference type="Pfam" id="PF00941">
    <property type="entry name" value="FAD_binding_5"/>
    <property type="match status" value="1"/>
</dbReference>
<dbReference type="InterPro" id="IPR016169">
    <property type="entry name" value="FAD-bd_PCMH_sub2"/>
</dbReference>
<dbReference type="GO" id="GO:0005777">
    <property type="term" value="C:peroxisome"/>
    <property type="evidence" value="ECO:0007669"/>
    <property type="project" value="UniProtKB-SubCell"/>
</dbReference>
<feature type="active site" description="Proton acceptor" evidence="16">
    <location>
        <position position="1218"/>
    </location>
</feature>
<gene>
    <name evidence="20" type="primary">OfurAOX1</name>
</gene>
<sequence length="1274" mass="141516">MSIIFKINGRQFEVTGKYGPDVSLNEFIRNVAELRGTKAMCHEGGCGICIVAVRAALPPTNEVRTFAVNSCLVSVLSCHGWEVTTVEGVGNRTEGYHDIQTRLAKFGGTQCGFCTPGWIMNMYSLHESKGKDMTMEEIENSFAGNICRCTGYRPIADAFKSFAKDADQKLLDKIVDLEDLAILKPCGVNCKESCKHKCKDVNGISNEEWCILSKGDAETIVVDCGTHKWYKVYKLEEIFKIMENGDYKLLAGNTGQGVYHVSKYPKNVIDIFNVKELKDYYVDVNLVLGAGITLSDMMNLFIKFSTDSQDFLYLKQLYDHMDLVAHLPVRNIGTIGGNLHLKYQNNEFPSDLFLLFETVGAMITIAQGNGKQTTVTFPEFLTSEMKGKIILSISLPPLSQYCAVKTFKIMPRSQNAHAVVNAGFLFQCEPNSSKVKRARIVYGNISKTFIHASKTEAILVGKDLYEEETLQLALKTVYDEVVPEDFPPEPSSDYRRMLAVTLFYKAILFLCPKDKVNPKYISGGEAMKRSTSHGTQIYDTDKTVWPVNQPIPKMEGLVQCSGEAIFANDLPRQNNEVFGAFVKANAPPGSIIEGFDISEASKLPGVIKLYSAKDIPGINNFTPPIIPLLAGVEEVLCTNEVKYFGQPAAIIVAEREKTAVKAAELVKVKYKSATNRKPLITIKDVLKSNDSEARIHKDIVIQPENIGKNVKHVIKGEFTLGSQYHFQMETQTSVVIPSEDGMDVYAATQWLDLTNVAIAKCLNISVNKVNVVVRRLGGAYGAKVTRATHIACAAAIVSHLQGKPCRFILPVETNMKSVGKRASSNCKYEIGVDDDGKIQYLKNVMYSDSGISFNENMTYLLIQFFKAGYDSKSWYMEGNSVVTDTPSTTYCRAPCSTEGVAMIENMMEQIAFTVKKDSNDVRLLNIDAKDKMIPDMIEQLKKSSNFDERTEEIKTFNDQNRWRKRGLKLVPLTYELEYFGPFYSLVSIFHADGTVAITHSGIEMGQGINTKAAQVCAYVLGVPLEKVSVKPSSSTITPNAMVTGGSIGSDCIALSTMKACELIAKALEPIKNNMPNASWEEVVKKAYESGINLQQSYCFNNGGELKKYDIYAVCALEVEIDILTGNQDVKRVDLLEDTGRSLNPEIDVGQIEGSFAMGLGYWTSEHLVYDDSSGDLLTDRTWTYKPPGIKDIPADLRIYFQRNSRNDFGVLQSKATGEPAFCLATVIIHAIREAVRSARLDAGYKDEWFDMENPCTVENIFKAVGHKLDDFRLK</sequence>
<dbReference type="InterPro" id="IPR016208">
    <property type="entry name" value="Ald_Oxase/xanthine_DH-like"/>
</dbReference>
<dbReference type="InterPro" id="IPR046867">
    <property type="entry name" value="AldOxase/xan_DH_MoCoBD2"/>
</dbReference>
<dbReference type="GO" id="GO:0051537">
    <property type="term" value="F:2 iron, 2 sulfur cluster binding"/>
    <property type="evidence" value="ECO:0007669"/>
    <property type="project" value="UniProtKB-KW"/>
</dbReference>
<dbReference type="AlphaFoldDB" id="A0A0F7QEA1"/>
<feature type="binding site" evidence="18">
    <location>
        <position position="41"/>
    </location>
    <ligand>
        <name>[2Fe-2S] cluster</name>
        <dbReference type="ChEBI" id="CHEBI:190135"/>
        <label>1</label>
    </ligand>
</feature>
<dbReference type="SUPFAM" id="SSF55447">
    <property type="entry name" value="CO dehydrogenase flavoprotein C-terminal domain-like"/>
    <property type="match status" value="1"/>
</dbReference>
<feature type="binding site" evidence="18">
    <location>
        <position position="1045"/>
    </location>
    <ligand>
        <name>Mo-molybdopterin</name>
        <dbReference type="ChEBI" id="CHEBI:71302"/>
    </ligand>
    <ligandPart>
        <name>Mo</name>
        <dbReference type="ChEBI" id="CHEBI:28685"/>
    </ligandPart>
</feature>
<dbReference type="SUPFAM" id="SSF56176">
    <property type="entry name" value="FAD-binding/transporter-associated domain-like"/>
    <property type="match status" value="1"/>
</dbReference>
<evidence type="ECO:0000256" key="6">
    <source>
        <dbReference type="ARBA" id="ARBA00022630"/>
    </source>
</evidence>
<dbReference type="FunFam" id="3.30.465.10:FF:000013">
    <property type="entry name" value="Aldehyde oxidase"/>
    <property type="match status" value="1"/>
</dbReference>
<dbReference type="InterPro" id="IPR037165">
    <property type="entry name" value="AldOxase/xan_DH_Mopterin-bd_sf"/>
</dbReference>
<keyword evidence="5 18" id="KW-0500">Molybdenum</keyword>
<dbReference type="GO" id="GO:0071949">
    <property type="term" value="F:FAD binding"/>
    <property type="evidence" value="ECO:0007669"/>
    <property type="project" value="InterPro"/>
</dbReference>
<evidence type="ECO:0000256" key="10">
    <source>
        <dbReference type="ARBA" id="ARBA00023002"/>
    </source>
</evidence>
<keyword evidence="12 18" id="KW-0411">Iron-sulfur</keyword>
<keyword evidence="10" id="KW-0560">Oxidoreductase</keyword>
<dbReference type="InterPro" id="IPR036683">
    <property type="entry name" value="CO_DH_flav_C_dom_sf"/>
</dbReference>
<evidence type="ECO:0000256" key="7">
    <source>
        <dbReference type="ARBA" id="ARBA00022714"/>
    </source>
</evidence>
<feature type="binding site" evidence="18">
    <location>
        <position position="149"/>
    </location>
    <ligand>
        <name>[2Fe-2S] cluster</name>
        <dbReference type="ChEBI" id="CHEBI:190135"/>
        <label>2</label>
    </ligand>
</feature>
<evidence type="ECO:0000259" key="19">
    <source>
        <dbReference type="PROSITE" id="PS51387"/>
    </source>
</evidence>
<feature type="domain" description="FAD-binding PCMH-type" evidence="19">
    <location>
        <begin position="222"/>
        <end position="400"/>
    </location>
</feature>
<dbReference type="Pfam" id="PF01315">
    <property type="entry name" value="Ald_Xan_dh_C"/>
    <property type="match status" value="1"/>
</dbReference>
<keyword evidence="6" id="KW-0285">Flavoprotein</keyword>
<evidence type="ECO:0000256" key="13">
    <source>
        <dbReference type="ARBA" id="ARBA00023027"/>
    </source>
</evidence>
<dbReference type="Gene3D" id="3.30.390.50">
    <property type="entry name" value="CO dehydrogenase flavoprotein, C-terminal domain"/>
    <property type="match status" value="1"/>
</dbReference>
<dbReference type="Gene3D" id="3.30.465.10">
    <property type="match status" value="1"/>
</dbReference>
<dbReference type="InterPro" id="IPR012675">
    <property type="entry name" value="Beta-grasp_dom_sf"/>
</dbReference>
<dbReference type="PROSITE" id="PS51387">
    <property type="entry name" value="FAD_PCMH"/>
    <property type="match status" value="1"/>
</dbReference>
<dbReference type="InterPro" id="IPR006058">
    <property type="entry name" value="2Fe2S_fd_BS"/>
</dbReference>
<dbReference type="Gene3D" id="1.10.150.120">
    <property type="entry name" value="[2Fe-2S]-binding domain"/>
    <property type="match status" value="1"/>
</dbReference>
<feature type="binding site" evidence="18">
    <location>
        <position position="114"/>
    </location>
    <ligand>
        <name>[2Fe-2S] cluster</name>
        <dbReference type="ChEBI" id="CHEBI:190135"/>
        <label>2</label>
    </ligand>
</feature>
<comment type="cofactor">
    <cofactor evidence="18">
        <name>[2Fe-2S] cluster</name>
        <dbReference type="ChEBI" id="CHEBI:190135"/>
    </cofactor>
    <text evidence="18">Binds 2 [2Fe-2S] clusters.</text>
</comment>
<feature type="binding site" evidence="18">
    <location>
        <position position="46"/>
    </location>
    <ligand>
        <name>[2Fe-2S] cluster</name>
        <dbReference type="ChEBI" id="CHEBI:190135"/>
        <label>1</label>
    </ligand>
</feature>
<dbReference type="InterPro" id="IPR036010">
    <property type="entry name" value="2Fe-2S_ferredoxin-like_sf"/>
</dbReference>
<keyword evidence="8 18" id="KW-0479">Metal-binding</keyword>
<evidence type="ECO:0000256" key="15">
    <source>
        <dbReference type="ARBA" id="ARBA00034078"/>
    </source>
</evidence>
<dbReference type="InterPro" id="IPR016166">
    <property type="entry name" value="FAD-bd_PCMH"/>
</dbReference>